<comment type="caution">
    <text evidence="2">The sequence shown here is derived from an EMBL/GenBank/DDBJ whole genome shotgun (WGS) entry which is preliminary data.</text>
</comment>
<evidence type="ECO:0000313" key="3">
    <source>
        <dbReference type="Proteomes" id="UP000034081"/>
    </source>
</evidence>
<keyword evidence="1" id="KW-0812">Transmembrane</keyword>
<evidence type="ECO:0000313" key="2">
    <source>
        <dbReference type="EMBL" id="KKQ85637.1"/>
    </source>
</evidence>
<accession>A0A0G0L3R4</accession>
<dbReference type="STRING" id="1618570.UT08_C0005G0088"/>
<reference evidence="2 3" key="1">
    <citation type="journal article" date="2015" name="Nature">
        <title>rRNA introns, odd ribosomes, and small enigmatic genomes across a large radiation of phyla.</title>
        <authorList>
            <person name="Brown C.T."/>
            <person name="Hug L.A."/>
            <person name="Thomas B.C."/>
            <person name="Sharon I."/>
            <person name="Castelle C.J."/>
            <person name="Singh A."/>
            <person name="Wilkins M.J."/>
            <person name="Williams K.H."/>
            <person name="Banfield J.F."/>
        </authorList>
    </citation>
    <scope>NUCLEOTIDE SEQUENCE [LARGE SCALE GENOMIC DNA]</scope>
</reference>
<gene>
    <name evidence="2" type="ORF">UT08_C0005G0088</name>
</gene>
<proteinExistence type="predicted"/>
<organism evidence="2 3">
    <name type="scientific">Candidatus Woesebacteria bacterium GW2011_GWB1_38_8</name>
    <dbReference type="NCBI Taxonomy" id="1618570"/>
    <lineage>
        <taxon>Bacteria</taxon>
        <taxon>Candidatus Woeseibacteriota</taxon>
    </lineage>
</organism>
<sequence length="97" mass="11550">MDWSKGWNAEKIGFLVLALAFNVFIGLVIFNWVKDKKPVPLDMKCHNEAVREAEQFFKHRSATDPNYKPSEEEITARYDLDWYSRIYLTCVEKKKYK</sequence>
<protein>
    <submittedName>
        <fullName evidence="2">Uncharacterized protein</fullName>
    </submittedName>
</protein>
<dbReference type="AlphaFoldDB" id="A0A0G0L3R4"/>
<dbReference type="Proteomes" id="UP000034081">
    <property type="component" value="Unassembled WGS sequence"/>
</dbReference>
<keyword evidence="1" id="KW-1133">Transmembrane helix</keyword>
<evidence type="ECO:0000256" key="1">
    <source>
        <dbReference type="SAM" id="Phobius"/>
    </source>
</evidence>
<keyword evidence="1" id="KW-0472">Membrane</keyword>
<feature type="transmembrane region" description="Helical" evidence="1">
    <location>
        <begin position="12"/>
        <end position="33"/>
    </location>
</feature>
<dbReference type="EMBL" id="LBVL01000005">
    <property type="protein sequence ID" value="KKQ85637.1"/>
    <property type="molecule type" value="Genomic_DNA"/>
</dbReference>
<name>A0A0G0L3R4_9BACT</name>